<dbReference type="OMA" id="KAPASIC"/>
<feature type="domain" description="DC1" evidence="3">
    <location>
        <begin position="168"/>
        <end position="224"/>
    </location>
</feature>
<dbReference type="EMBL" id="CM004391">
    <property type="protein sequence ID" value="OAY50367.1"/>
    <property type="molecule type" value="Genomic_DNA"/>
</dbReference>
<feature type="region of interest" description="Disordered" evidence="2">
    <location>
        <begin position="1"/>
        <end position="21"/>
    </location>
</feature>
<keyword evidence="5" id="KW-1185">Reference proteome</keyword>
<feature type="domain" description="DC1" evidence="3">
    <location>
        <begin position="109"/>
        <end position="158"/>
    </location>
</feature>
<dbReference type="SUPFAM" id="SSF57889">
    <property type="entry name" value="Cysteine-rich domain"/>
    <property type="match status" value="2"/>
</dbReference>
<evidence type="ECO:0000313" key="4">
    <source>
        <dbReference type="EMBL" id="OAY50367.1"/>
    </source>
</evidence>
<evidence type="ECO:0000259" key="3">
    <source>
        <dbReference type="Pfam" id="PF03107"/>
    </source>
</evidence>
<feature type="domain" description="DC1" evidence="3">
    <location>
        <begin position="56"/>
        <end position="98"/>
    </location>
</feature>
<protein>
    <recommendedName>
        <fullName evidence="3">DC1 domain-containing protein</fullName>
    </recommendedName>
</protein>
<sequence length="282" mass="30912">MNNSALKKTSSFPVKKSPPSMQFPRSIPYLPGTASLIEFSTSPDRLALGQEVYHFGHPQHGFYKVDLPDRFTCSGCRDYGSGKRFTCRQCDFQLHEFCGKVPEQLKAHPLHMHHQLFFSSKPVKGGLYKAKCDVCGKSAKGYSFRCNACSYQMHPCCAMLSNEFTISVHPHPLRILPPAAAAMSVPNGDSTAPGFVCGECNRAKRSGRVYRCTVCDYHLHAACAKNMVNGLPANGIKKSGKLGTVARLASQVVLQFIGRLIEGIGESVGEALIQSDDRGRRP</sequence>
<dbReference type="Pfam" id="PF03107">
    <property type="entry name" value="C1_2"/>
    <property type="match status" value="3"/>
</dbReference>
<dbReference type="STRING" id="3983.A0A2C9VVV8"/>
<name>A0A2C9VVV8_MANES</name>
<gene>
    <name evidence="4" type="ORF">MANES_05G130200v8</name>
</gene>
<dbReference type="OrthoDB" id="1909414at2759"/>
<dbReference type="PANTHER" id="PTHR47841:SF3">
    <property type="entry name" value="OS09G0492800 PROTEIN"/>
    <property type="match status" value="1"/>
</dbReference>
<comment type="caution">
    <text evidence="4">The sequence shown here is derived from an EMBL/GenBank/DDBJ whole genome shotgun (WGS) entry which is preliminary data.</text>
</comment>
<dbReference type="Gramene" id="Manes.05G130200.1.v8.1">
    <property type="protein sequence ID" value="Manes.05G130200.1.v8.1.CDS"/>
    <property type="gene ID" value="Manes.05G130200.v8.1"/>
</dbReference>
<evidence type="ECO:0000256" key="2">
    <source>
        <dbReference type="SAM" id="MobiDB-lite"/>
    </source>
</evidence>
<reference evidence="5" key="1">
    <citation type="journal article" date="2016" name="Nat. Biotechnol.">
        <title>Sequencing wild and cultivated cassava and related species reveals extensive interspecific hybridization and genetic diversity.</title>
        <authorList>
            <person name="Bredeson J.V."/>
            <person name="Lyons J.B."/>
            <person name="Prochnik S.E."/>
            <person name="Wu G.A."/>
            <person name="Ha C.M."/>
            <person name="Edsinger-Gonzales E."/>
            <person name="Grimwood J."/>
            <person name="Schmutz J."/>
            <person name="Rabbi I.Y."/>
            <person name="Egesi C."/>
            <person name="Nauluvula P."/>
            <person name="Lebot V."/>
            <person name="Ndunguru J."/>
            <person name="Mkamilo G."/>
            <person name="Bart R.S."/>
            <person name="Setter T.L."/>
            <person name="Gleadow R.M."/>
            <person name="Kulakow P."/>
            <person name="Ferguson M.E."/>
            <person name="Rounsley S."/>
            <person name="Rokhsar D.S."/>
        </authorList>
    </citation>
    <scope>NUCLEOTIDE SEQUENCE [LARGE SCALE GENOMIC DNA]</scope>
    <source>
        <strain evidence="5">cv. AM560-2</strain>
    </source>
</reference>
<keyword evidence="1" id="KW-0677">Repeat</keyword>
<dbReference type="InterPro" id="IPR046349">
    <property type="entry name" value="C1-like_sf"/>
</dbReference>
<dbReference type="InterPro" id="IPR004146">
    <property type="entry name" value="DC1"/>
</dbReference>
<feature type="compositionally biased region" description="Polar residues" evidence="2">
    <location>
        <begin position="1"/>
        <end position="12"/>
    </location>
</feature>
<dbReference type="Proteomes" id="UP000091857">
    <property type="component" value="Chromosome 5"/>
</dbReference>
<proteinExistence type="predicted"/>
<dbReference type="PANTHER" id="PTHR47841">
    <property type="entry name" value="DIACYLGLYCEROL KINASE THETA-LIKE-RELATED"/>
    <property type="match status" value="1"/>
</dbReference>
<organism evidence="4 5">
    <name type="scientific">Manihot esculenta</name>
    <name type="common">Cassava</name>
    <name type="synonym">Jatropha manihot</name>
    <dbReference type="NCBI Taxonomy" id="3983"/>
    <lineage>
        <taxon>Eukaryota</taxon>
        <taxon>Viridiplantae</taxon>
        <taxon>Streptophyta</taxon>
        <taxon>Embryophyta</taxon>
        <taxon>Tracheophyta</taxon>
        <taxon>Spermatophyta</taxon>
        <taxon>Magnoliopsida</taxon>
        <taxon>eudicotyledons</taxon>
        <taxon>Gunneridae</taxon>
        <taxon>Pentapetalae</taxon>
        <taxon>rosids</taxon>
        <taxon>fabids</taxon>
        <taxon>Malpighiales</taxon>
        <taxon>Euphorbiaceae</taxon>
        <taxon>Crotonoideae</taxon>
        <taxon>Manihoteae</taxon>
        <taxon>Manihot</taxon>
    </lineage>
</organism>
<evidence type="ECO:0000256" key="1">
    <source>
        <dbReference type="ARBA" id="ARBA00022737"/>
    </source>
</evidence>
<evidence type="ECO:0000313" key="5">
    <source>
        <dbReference type="Proteomes" id="UP000091857"/>
    </source>
</evidence>
<accession>A0A2C9VVV8</accession>
<dbReference type="AlphaFoldDB" id="A0A2C9VVV8"/>